<dbReference type="SUPFAM" id="SSF51735">
    <property type="entry name" value="NAD(P)-binding Rossmann-fold domains"/>
    <property type="match status" value="1"/>
</dbReference>
<dbReference type="Gene3D" id="3.40.50.720">
    <property type="entry name" value="NAD(P)-binding Rossmann-like Domain"/>
    <property type="match status" value="1"/>
</dbReference>
<dbReference type="InterPro" id="IPR016040">
    <property type="entry name" value="NAD(P)-bd_dom"/>
</dbReference>
<evidence type="ECO:0000313" key="3">
    <source>
        <dbReference type="Proteomes" id="UP000799324"/>
    </source>
</evidence>
<gene>
    <name evidence="2" type="ORF">K491DRAFT_696261</name>
</gene>
<protein>
    <submittedName>
        <fullName evidence="2">NAD(P)-binding protein</fullName>
    </submittedName>
</protein>
<accession>A0A6A6SZH1</accession>
<dbReference type="AlphaFoldDB" id="A0A6A6SZH1"/>
<dbReference type="Pfam" id="PF13460">
    <property type="entry name" value="NAD_binding_10"/>
    <property type="match status" value="1"/>
</dbReference>
<name>A0A6A6SZH1_9PLEO</name>
<dbReference type="InterPro" id="IPR036291">
    <property type="entry name" value="NAD(P)-bd_dom_sf"/>
</dbReference>
<dbReference type="EMBL" id="MU004420">
    <property type="protein sequence ID" value="KAF2651664.1"/>
    <property type="molecule type" value="Genomic_DNA"/>
</dbReference>
<reference evidence="2" key="1">
    <citation type="journal article" date="2020" name="Stud. Mycol.">
        <title>101 Dothideomycetes genomes: a test case for predicting lifestyles and emergence of pathogens.</title>
        <authorList>
            <person name="Haridas S."/>
            <person name="Albert R."/>
            <person name="Binder M."/>
            <person name="Bloem J."/>
            <person name="Labutti K."/>
            <person name="Salamov A."/>
            <person name="Andreopoulos B."/>
            <person name="Baker S."/>
            <person name="Barry K."/>
            <person name="Bills G."/>
            <person name="Bluhm B."/>
            <person name="Cannon C."/>
            <person name="Castanera R."/>
            <person name="Culley D."/>
            <person name="Daum C."/>
            <person name="Ezra D."/>
            <person name="Gonzalez J."/>
            <person name="Henrissat B."/>
            <person name="Kuo A."/>
            <person name="Liang C."/>
            <person name="Lipzen A."/>
            <person name="Lutzoni F."/>
            <person name="Magnuson J."/>
            <person name="Mondo S."/>
            <person name="Nolan M."/>
            <person name="Ohm R."/>
            <person name="Pangilinan J."/>
            <person name="Park H.-J."/>
            <person name="Ramirez L."/>
            <person name="Alfaro M."/>
            <person name="Sun H."/>
            <person name="Tritt A."/>
            <person name="Yoshinaga Y."/>
            <person name="Zwiers L.-H."/>
            <person name="Turgeon B."/>
            <person name="Goodwin S."/>
            <person name="Spatafora J."/>
            <person name="Crous P."/>
            <person name="Grigoriev I."/>
        </authorList>
    </citation>
    <scope>NUCLEOTIDE SEQUENCE</scope>
    <source>
        <strain evidence="2">CBS 122681</strain>
    </source>
</reference>
<dbReference type="Proteomes" id="UP000799324">
    <property type="component" value="Unassembled WGS sequence"/>
</dbReference>
<feature type="domain" description="NAD(P)-binding" evidence="1">
    <location>
        <begin position="7"/>
        <end position="169"/>
    </location>
</feature>
<evidence type="ECO:0000259" key="1">
    <source>
        <dbReference type="Pfam" id="PF13460"/>
    </source>
</evidence>
<dbReference type="PANTHER" id="PTHR43355:SF7">
    <property type="entry name" value="NAD(P)-BINDING DOMAIN-CONTAINING PROTEIN"/>
    <property type="match status" value="1"/>
</dbReference>
<dbReference type="PANTHER" id="PTHR43355">
    <property type="entry name" value="FLAVIN REDUCTASE (NADPH)"/>
    <property type="match status" value="1"/>
</dbReference>
<organism evidence="2 3">
    <name type="scientific">Lophiostoma macrostomum CBS 122681</name>
    <dbReference type="NCBI Taxonomy" id="1314788"/>
    <lineage>
        <taxon>Eukaryota</taxon>
        <taxon>Fungi</taxon>
        <taxon>Dikarya</taxon>
        <taxon>Ascomycota</taxon>
        <taxon>Pezizomycotina</taxon>
        <taxon>Dothideomycetes</taxon>
        <taxon>Pleosporomycetidae</taxon>
        <taxon>Pleosporales</taxon>
        <taxon>Lophiostomataceae</taxon>
        <taxon>Lophiostoma</taxon>
    </lineage>
</organism>
<proteinExistence type="predicted"/>
<evidence type="ECO:0000313" key="2">
    <source>
        <dbReference type="EMBL" id="KAF2651664.1"/>
    </source>
</evidence>
<keyword evidence="3" id="KW-1185">Reference proteome</keyword>
<dbReference type="InterPro" id="IPR051606">
    <property type="entry name" value="Polyketide_Oxido-like"/>
</dbReference>
<sequence length="255" mass="27581">MKVLLVGATGNVGIRLVASLLTHNHTVVAFVRSASKLESMLSTDVYKRLTVVGGNATDTQSIKRAILDNNCNAVINSAGVAAVAPWGKSELPAIFRTVLDAVQQAGSEKGTPLRVWFMGGTGVLCFPGTQTMLSNYIPIFLEHRANFKLLEALPANSVNWSMLCPSNMVPESADIVVPTNSTSPRLIAKATTPPNWKDSWLLQYIPFFGRVIVAGMNASRLQTTLEQNADLIAEDLEMEDSQWVGKRVGVIDPSK</sequence>
<dbReference type="OrthoDB" id="10254221at2759"/>
<dbReference type="GO" id="GO:0016646">
    <property type="term" value="F:oxidoreductase activity, acting on the CH-NH group of donors, NAD or NADP as acceptor"/>
    <property type="evidence" value="ECO:0007669"/>
    <property type="project" value="TreeGrafter"/>
</dbReference>